<protein>
    <submittedName>
        <fullName evidence="2">Homeobox domain-containing protein</fullName>
    </submittedName>
</protein>
<sequence length="347" mass="40224">MDAIIVKVIIRSSLDIIGGRALNPFHEKIEEMVFDSKILMKDLCRKIMEKIGLEDMVDQSQAFIQHSNMEYYPLNSLCPNINTEIGSVSILFNQKLTVEILIPLRFEDIIKLQEIDVMYRNLFQYLLLKVPEIGDHIPDAVDKYFKDEEKVNPSMRDLPLKTLLQMNGELINAIKLHTESMTRSLTVTSNGSDNSNLPPTLRMSSISCQTDVRHHDVVGSGIDNNVGELQVFNDDNSTPSVPQENHEEVSLDNRANNYRLIRYNKDTEVPILEQWYKSLNGKTPTDSDFQKYANALNVLSKRCDPNRLTSDNIFGWYKRRKYKRGIRVNEKRRVSERIQVEKRKRYV</sequence>
<dbReference type="AlphaFoldDB" id="A0A0K0EZF1"/>
<dbReference type="WBParaSite" id="SVE_0191000.1">
    <property type="protein sequence ID" value="SVE_0191000.1"/>
    <property type="gene ID" value="SVE_0191000"/>
</dbReference>
<reference evidence="1" key="1">
    <citation type="submission" date="2014-07" db="EMBL/GenBank/DDBJ databases">
        <authorList>
            <person name="Martin A.A"/>
            <person name="De Silva N."/>
        </authorList>
    </citation>
    <scope>NUCLEOTIDE SEQUENCE</scope>
</reference>
<keyword evidence="1" id="KW-1185">Reference proteome</keyword>
<evidence type="ECO:0000313" key="2">
    <source>
        <dbReference type="WBParaSite" id="SVE_0191000.1"/>
    </source>
</evidence>
<name>A0A0K0EZF1_STRVS</name>
<reference evidence="2" key="2">
    <citation type="submission" date="2015-08" db="UniProtKB">
        <authorList>
            <consortium name="WormBaseParasite"/>
        </authorList>
    </citation>
    <scope>IDENTIFICATION</scope>
</reference>
<organism evidence="1 2">
    <name type="scientific">Strongyloides venezuelensis</name>
    <name type="common">Threadworm</name>
    <dbReference type="NCBI Taxonomy" id="75913"/>
    <lineage>
        <taxon>Eukaryota</taxon>
        <taxon>Metazoa</taxon>
        <taxon>Ecdysozoa</taxon>
        <taxon>Nematoda</taxon>
        <taxon>Chromadorea</taxon>
        <taxon>Rhabditida</taxon>
        <taxon>Tylenchina</taxon>
        <taxon>Panagrolaimomorpha</taxon>
        <taxon>Strongyloidoidea</taxon>
        <taxon>Strongyloididae</taxon>
        <taxon>Strongyloides</taxon>
    </lineage>
</organism>
<proteinExistence type="predicted"/>
<dbReference type="Proteomes" id="UP000035680">
    <property type="component" value="Unassembled WGS sequence"/>
</dbReference>
<accession>A0A0K0EZF1</accession>
<evidence type="ECO:0000313" key="1">
    <source>
        <dbReference type="Proteomes" id="UP000035680"/>
    </source>
</evidence>